<dbReference type="GO" id="GO:0048038">
    <property type="term" value="F:quinone binding"/>
    <property type="evidence" value="ECO:0007669"/>
    <property type="project" value="UniProtKB-KW"/>
</dbReference>
<feature type="domain" description="4Fe-4S Mo/W bis-MGD-type" evidence="19">
    <location>
        <begin position="224"/>
        <end position="280"/>
    </location>
</feature>
<dbReference type="InterPro" id="IPR006656">
    <property type="entry name" value="Mopterin_OxRdtase"/>
</dbReference>
<dbReference type="PROSITE" id="PS00641">
    <property type="entry name" value="COMPLEX1_75K_1"/>
    <property type="match status" value="1"/>
</dbReference>
<dbReference type="PIRSF" id="PIRSF036643">
    <property type="entry name" value="FDH_alpha"/>
    <property type="match status" value="1"/>
</dbReference>
<keyword evidence="21" id="KW-0560">Oxidoreductase</keyword>
<keyword evidence="14 21" id="KW-0830">Ubiquinone</keyword>
<dbReference type="InterPro" id="IPR019574">
    <property type="entry name" value="NADH_UbQ_OxRdtase_Gsu_4Fe4S-bd"/>
</dbReference>
<dbReference type="PROSITE" id="PS00198">
    <property type="entry name" value="4FE4S_FER_1"/>
    <property type="match status" value="1"/>
</dbReference>
<evidence type="ECO:0000256" key="12">
    <source>
        <dbReference type="ARBA" id="ARBA00023014"/>
    </source>
</evidence>
<evidence type="ECO:0000256" key="11">
    <source>
        <dbReference type="ARBA" id="ARBA00023004"/>
    </source>
</evidence>
<organism evidence="21">
    <name type="scientific">hydrothermal vent metagenome</name>
    <dbReference type="NCBI Taxonomy" id="652676"/>
    <lineage>
        <taxon>unclassified sequences</taxon>
        <taxon>metagenomes</taxon>
        <taxon>ecological metagenomes</taxon>
    </lineage>
</organism>
<dbReference type="GO" id="GO:0046872">
    <property type="term" value="F:metal ion binding"/>
    <property type="evidence" value="ECO:0007669"/>
    <property type="project" value="UniProtKB-KW"/>
</dbReference>
<dbReference type="GO" id="GO:0042773">
    <property type="term" value="P:ATP synthesis coupled electron transport"/>
    <property type="evidence" value="ECO:0007669"/>
    <property type="project" value="InterPro"/>
</dbReference>
<dbReference type="Pfam" id="PF22117">
    <property type="entry name" value="Fer4_Nqo3"/>
    <property type="match status" value="1"/>
</dbReference>
<evidence type="ECO:0000256" key="3">
    <source>
        <dbReference type="ARBA" id="ARBA00004370"/>
    </source>
</evidence>
<dbReference type="PROSITE" id="PS00642">
    <property type="entry name" value="COMPLEX1_75K_2"/>
    <property type="match status" value="1"/>
</dbReference>
<dbReference type="Pfam" id="PF00384">
    <property type="entry name" value="Molybdopterin"/>
    <property type="match status" value="1"/>
</dbReference>
<dbReference type="Gene3D" id="2.40.40.20">
    <property type="match status" value="1"/>
</dbReference>
<evidence type="ECO:0000256" key="16">
    <source>
        <dbReference type="ARBA" id="ARBA00034078"/>
    </source>
</evidence>
<dbReference type="SUPFAM" id="SSF54292">
    <property type="entry name" value="2Fe-2S ferredoxin-like"/>
    <property type="match status" value="1"/>
</dbReference>
<accession>A0A3B1CHC6</accession>
<dbReference type="Pfam" id="PF10588">
    <property type="entry name" value="NADH-G_4Fe-4S_3"/>
    <property type="match status" value="1"/>
</dbReference>
<dbReference type="CDD" id="cd00207">
    <property type="entry name" value="fer2"/>
    <property type="match status" value="1"/>
</dbReference>
<dbReference type="Pfam" id="PF01568">
    <property type="entry name" value="Molydop_binding"/>
    <property type="match status" value="1"/>
</dbReference>
<keyword evidence="10" id="KW-1278">Translocase</keyword>
<evidence type="ECO:0000256" key="8">
    <source>
        <dbReference type="ARBA" id="ARBA00022723"/>
    </source>
</evidence>
<dbReference type="GO" id="GO:0051537">
    <property type="term" value="F:2 iron, 2 sulfur cluster binding"/>
    <property type="evidence" value="ECO:0007669"/>
    <property type="project" value="UniProtKB-KW"/>
</dbReference>
<evidence type="ECO:0000256" key="7">
    <source>
        <dbReference type="ARBA" id="ARBA00022719"/>
    </source>
</evidence>
<dbReference type="InterPro" id="IPR017896">
    <property type="entry name" value="4Fe4S_Fe-S-bd"/>
</dbReference>
<dbReference type="EMBL" id="UOGE01000084">
    <property type="protein sequence ID" value="VAX23378.1"/>
    <property type="molecule type" value="Genomic_DNA"/>
</dbReference>
<dbReference type="EC" id="1.6.5.3" evidence="21"/>
<evidence type="ECO:0000256" key="10">
    <source>
        <dbReference type="ARBA" id="ARBA00022967"/>
    </source>
</evidence>
<dbReference type="PANTHER" id="PTHR43105">
    <property type="entry name" value="RESPIRATORY NITRATE REDUCTASE"/>
    <property type="match status" value="1"/>
</dbReference>
<dbReference type="InterPro" id="IPR017900">
    <property type="entry name" value="4Fe4S_Fe_S_CS"/>
</dbReference>
<feature type="domain" description="4Fe-4S ferredoxin-type" evidence="18">
    <location>
        <begin position="182"/>
        <end position="216"/>
    </location>
</feature>
<evidence type="ECO:0000259" key="18">
    <source>
        <dbReference type="PROSITE" id="PS51379"/>
    </source>
</evidence>
<dbReference type="SUPFAM" id="SSF54862">
    <property type="entry name" value="4Fe-4S ferredoxins"/>
    <property type="match status" value="1"/>
</dbReference>
<dbReference type="SUPFAM" id="SSF50692">
    <property type="entry name" value="ADC-like"/>
    <property type="match status" value="1"/>
</dbReference>
<dbReference type="PANTHER" id="PTHR43105:SF10">
    <property type="entry name" value="NADH-QUINONE OXIDOREDUCTASE SUBUNIT G"/>
    <property type="match status" value="1"/>
</dbReference>
<dbReference type="Gene3D" id="2.20.25.90">
    <property type="entry name" value="ADC-like domains"/>
    <property type="match status" value="1"/>
</dbReference>
<dbReference type="Pfam" id="PF13510">
    <property type="entry name" value="Fer2_4"/>
    <property type="match status" value="1"/>
</dbReference>
<dbReference type="GO" id="GO:0051539">
    <property type="term" value="F:4 iron, 4 sulfur cluster binding"/>
    <property type="evidence" value="ECO:0007669"/>
    <property type="project" value="UniProtKB-KW"/>
</dbReference>
<evidence type="ECO:0000256" key="5">
    <source>
        <dbReference type="ARBA" id="ARBA00022485"/>
    </source>
</evidence>
<keyword evidence="13" id="KW-0520">NAD</keyword>
<evidence type="ECO:0000259" key="20">
    <source>
        <dbReference type="PROSITE" id="PS51839"/>
    </source>
</evidence>
<dbReference type="InterPro" id="IPR006657">
    <property type="entry name" value="MoPterin_dinucl-bd_dom"/>
</dbReference>
<dbReference type="InterPro" id="IPR000283">
    <property type="entry name" value="NADH_UbQ_OxRdtase_75kDa_su_CS"/>
</dbReference>
<keyword evidence="12" id="KW-0411">Iron-sulfur</keyword>
<keyword evidence="6" id="KW-0001">2Fe-2S</keyword>
<evidence type="ECO:0000259" key="19">
    <source>
        <dbReference type="PROSITE" id="PS51669"/>
    </source>
</evidence>
<dbReference type="PROSITE" id="PS51669">
    <property type="entry name" value="4FE4S_MOW_BIS_MGD"/>
    <property type="match status" value="1"/>
</dbReference>
<evidence type="ECO:0000256" key="15">
    <source>
        <dbReference type="ARBA" id="ARBA00023136"/>
    </source>
</evidence>
<keyword evidence="5" id="KW-0004">4Fe-4S</keyword>
<feature type="domain" description="4Fe-4S His(Cys)3-ligated-type" evidence="20">
    <location>
        <begin position="88"/>
        <end position="127"/>
    </location>
</feature>
<name>A0A3B1CHC6_9ZZZZ</name>
<evidence type="ECO:0000256" key="6">
    <source>
        <dbReference type="ARBA" id="ARBA00022714"/>
    </source>
</evidence>
<evidence type="ECO:0000256" key="4">
    <source>
        <dbReference type="ARBA" id="ARBA00005404"/>
    </source>
</evidence>
<dbReference type="InterPro" id="IPR001041">
    <property type="entry name" value="2Fe-2S_ferredoxin-type"/>
</dbReference>
<protein>
    <submittedName>
        <fullName evidence="21">NADH-ubiquinone oxidoreductase chain G</fullName>
        <ecNumber evidence="21">1.6.5.3</ecNumber>
    </submittedName>
</protein>
<keyword evidence="15" id="KW-0472">Membrane</keyword>
<keyword evidence="8" id="KW-0479">Metal-binding</keyword>
<proteinExistence type="inferred from homology"/>
<dbReference type="Gene3D" id="3.10.20.740">
    <property type="match status" value="1"/>
</dbReference>
<dbReference type="PROSITE" id="PS51839">
    <property type="entry name" value="4FE4S_HC3"/>
    <property type="match status" value="1"/>
</dbReference>
<reference evidence="21" key="1">
    <citation type="submission" date="2018-06" db="EMBL/GenBank/DDBJ databases">
        <authorList>
            <person name="Zhirakovskaya E."/>
        </authorList>
    </citation>
    <scope>NUCLEOTIDE SEQUENCE</scope>
</reference>
<comment type="cofactor">
    <cofactor evidence="1">
        <name>[4Fe-4S] cluster</name>
        <dbReference type="ChEBI" id="CHEBI:49883"/>
    </cofactor>
</comment>
<evidence type="ECO:0000259" key="17">
    <source>
        <dbReference type="PROSITE" id="PS51085"/>
    </source>
</evidence>
<dbReference type="InterPro" id="IPR050123">
    <property type="entry name" value="Prok_molybdopt-oxidoreductase"/>
</dbReference>
<dbReference type="InterPro" id="IPR027467">
    <property type="entry name" value="MopterinOxRdtase_cofactor_BS"/>
</dbReference>
<dbReference type="Gene3D" id="3.40.50.740">
    <property type="match status" value="1"/>
</dbReference>
<dbReference type="InterPro" id="IPR009010">
    <property type="entry name" value="Asp_de-COase-like_dom_sf"/>
</dbReference>
<keyword evidence="11" id="KW-0408">Iron</keyword>
<dbReference type="FunFam" id="3.30.70.20:FF:000035">
    <property type="entry name" value="Iron hydrogenase 1"/>
    <property type="match status" value="1"/>
</dbReference>
<dbReference type="GO" id="GO:0003954">
    <property type="term" value="F:NADH dehydrogenase activity"/>
    <property type="evidence" value="ECO:0007669"/>
    <property type="project" value="TreeGrafter"/>
</dbReference>
<dbReference type="InterPro" id="IPR054351">
    <property type="entry name" value="NADH_UbQ_OxRdtase_ferredoxin"/>
</dbReference>
<dbReference type="SMART" id="SM00926">
    <property type="entry name" value="Molybdop_Fe4S4"/>
    <property type="match status" value="1"/>
</dbReference>
<dbReference type="Gene3D" id="3.40.228.10">
    <property type="entry name" value="Dimethylsulfoxide Reductase, domain 2"/>
    <property type="match status" value="1"/>
</dbReference>
<comment type="cofactor">
    <cofactor evidence="16">
        <name>[2Fe-2S] cluster</name>
        <dbReference type="ChEBI" id="CHEBI:190135"/>
    </cofactor>
</comment>
<sequence length="861" mass="93937">MSEITAAPSATVKLTIDGKNVEVKRGTTILEAASEQNIYIPTLCYLKKLLPIGSCRVCSVEVGGVNGPVMSCVTPVVDDMKVTTQSDTLRKHREQMIQYILVNHPLDCPVCERSGECSLQNKTFEFGVTDQVFGIPFNQKIPVKDWGVIRYDRNLCIMCERCVKICREVQGQNAYVIEGTGYEAKINTPDGEKLDCDFCGQCVAICPVGALNSGIVLSARSWEVKKTESVCPHCAVGCSYHINVKNGRIVRITSDDDIGVNNGNLCVRGRFGFEAFQTDDRIKTPLVREGVKLEPVSWDTALGGVASKLTQIKDEHGPDSVAVVVSERITNEDAYVLQKMLRAGLGVNRINTMSNLKNSDLNSGLFDMLGDVAQIDDYRKIGDAGSFFFFGCDAALENPVIANMVRAVMRDKGTPLYIANARNTDDFFPAAKKMIRYDYGRETELVAALINALAASAGVDDQPELTKSAAGVTMAQAAKNSGVAQETIEGLARELGESGPALIFIGKEIHDHPISSDIVGALSNLARLTGGKILPYREYSNTQGVNDMGIAPTNLPGYLKVDEQGARAHYSGKWDGADLSGLTVNKTDIFEDLSKGKIKALMLVGVDPTVHMADGQFIREAIQAAEYVVATDAYITEISILADVVLPTRTLVERDGTYTNNEGRPQLIRKAVEPVGESKPEWEIFRDIGARVGLSLGYKEAKDVTDEIASSVPVYDGVTHSRLHWDGALVSYADTGEKARTHEFRVKPLGPDVEGEFPLRAIIGNSLFHLDSLSRHSQALNSIEPRTYVEINPDDAGSLDVTDGEEVLVESKQDSIKAEARISTRSPRGIVFLPKNFENEPAMRLSYRQDKATHVKISKIG</sequence>
<evidence type="ECO:0000256" key="13">
    <source>
        <dbReference type="ARBA" id="ARBA00023027"/>
    </source>
</evidence>
<dbReference type="GO" id="GO:0016020">
    <property type="term" value="C:membrane"/>
    <property type="evidence" value="ECO:0007669"/>
    <property type="project" value="UniProtKB-SubCell"/>
</dbReference>
<dbReference type="InterPro" id="IPR036010">
    <property type="entry name" value="2Fe-2S_ferredoxin-like_sf"/>
</dbReference>
<dbReference type="GO" id="GO:0008137">
    <property type="term" value="F:NADH dehydrogenase (ubiquinone) activity"/>
    <property type="evidence" value="ECO:0007669"/>
    <property type="project" value="InterPro"/>
</dbReference>
<dbReference type="InterPro" id="IPR006963">
    <property type="entry name" value="Mopterin_OxRdtase_4Fe-4S_dom"/>
</dbReference>
<dbReference type="SUPFAM" id="SSF53706">
    <property type="entry name" value="Formate dehydrogenase/DMSO reductase, domains 1-3"/>
    <property type="match status" value="1"/>
</dbReference>
<comment type="similarity">
    <text evidence="4">Belongs to the complex I 75 kDa subunit family.</text>
</comment>
<dbReference type="PROSITE" id="PS00551">
    <property type="entry name" value="MOLYBDOPTERIN_PROK_1"/>
    <property type="match status" value="1"/>
</dbReference>
<evidence type="ECO:0000256" key="2">
    <source>
        <dbReference type="ARBA" id="ARBA00002378"/>
    </source>
</evidence>
<evidence type="ECO:0000256" key="9">
    <source>
        <dbReference type="ARBA" id="ARBA00022737"/>
    </source>
</evidence>
<comment type="subcellular location">
    <subcellularLocation>
        <location evidence="3">Membrane</location>
    </subcellularLocation>
</comment>
<keyword evidence="9" id="KW-0677">Repeat</keyword>
<evidence type="ECO:0000256" key="14">
    <source>
        <dbReference type="ARBA" id="ARBA00023075"/>
    </source>
</evidence>
<dbReference type="PROSITE" id="PS51085">
    <property type="entry name" value="2FE2S_FER_2"/>
    <property type="match status" value="1"/>
</dbReference>
<evidence type="ECO:0000313" key="21">
    <source>
        <dbReference type="EMBL" id="VAX23378.1"/>
    </source>
</evidence>
<dbReference type="PROSITE" id="PS51379">
    <property type="entry name" value="4FE4S_FER_2"/>
    <property type="match status" value="2"/>
</dbReference>
<dbReference type="SMART" id="SM00929">
    <property type="entry name" value="NADH-G_4Fe-4S_3"/>
    <property type="match status" value="1"/>
</dbReference>
<dbReference type="FunFam" id="3.10.20.740:FF:000004">
    <property type="entry name" value="NADH-quinone oxidoreductase"/>
    <property type="match status" value="1"/>
</dbReference>
<dbReference type="Pfam" id="PF04879">
    <property type="entry name" value="Molybdop_Fe4S4"/>
    <property type="match status" value="1"/>
</dbReference>
<feature type="domain" description="2Fe-2S ferredoxin-type" evidence="17">
    <location>
        <begin position="10"/>
        <end position="88"/>
    </location>
</feature>
<dbReference type="GO" id="GO:0043546">
    <property type="term" value="F:molybdopterin cofactor binding"/>
    <property type="evidence" value="ECO:0007669"/>
    <property type="project" value="InterPro"/>
</dbReference>
<gene>
    <name evidence="21" type="ORF">MNBD_NITROSPINAE02-1012</name>
</gene>
<dbReference type="Gene3D" id="3.30.70.20">
    <property type="match status" value="1"/>
</dbReference>
<comment type="function">
    <text evidence="2">NDH-1 shuttles electrons from NADH, via FMN and iron-sulfur (Fe-S) centers, to quinones in the respiratory chain. The immediate electron acceptor for the enzyme in this species is believed to be ubiquinone. Couples the redox reaction to proton translocation (for every two electrons transferred, four hydrogen ions are translocated across the cytoplasmic membrane), and thus conserves the redox energy in a proton gradient.</text>
</comment>
<feature type="domain" description="4Fe-4S ferredoxin-type" evidence="18">
    <location>
        <begin position="147"/>
        <end position="166"/>
    </location>
</feature>
<dbReference type="AlphaFoldDB" id="A0A3B1CHC6"/>
<evidence type="ECO:0000256" key="1">
    <source>
        <dbReference type="ARBA" id="ARBA00001966"/>
    </source>
</evidence>
<keyword evidence="7" id="KW-0874">Quinone</keyword>